<keyword evidence="3" id="KW-1185">Reference proteome</keyword>
<dbReference type="PROSITE" id="PS50280">
    <property type="entry name" value="SET"/>
    <property type="match status" value="1"/>
</dbReference>
<dbReference type="PANTHER" id="PTHR47332:SF4">
    <property type="entry name" value="SET DOMAIN-CONTAINING PROTEIN 5"/>
    <property type="match status" value="1"/>
</dbReference>
<name>A0A067MI64_BOTB1</name>
<proteinExistence type="predicted"/>
<dbReference type="InterPro" id="IPR053185">
    <property type="entry name" value="SET_domain_protein"/>
</dbReference>
<dbReference type="InterPro" id="IPR046341">
    <property type="entry name" value="SET_dom_sf"/>
</dbReference>
<protein>
    <recommendedName>
        <fullName evidence="1">SET domain-containing protein</fullName>
    </recommendedName>
</protein>
<sequence>MKRGFLLGSSQGKRRGLGASATFKALDVIPSTSELNPAEKAKEKADTILGPHNNQTQSVPSASITVTPPIRVSVDRKKWEGVNIILTFLPLKESLKTFEEYMAGCTVCALYPGVKESILALPSFPCRPKVSPLASMNTWNITSAPGFGLGMFAVRHISHGEVIEDERPLLIAPALLPDDRIFKALVEQKMPEAYRHLFYELHNCKGDTMTREQGIIATNAVGVPDLPGNSEEDQMLAVLMNISRINHSCTPNAEYRWELSSFTFQLRALKSIRPGEQITISYTELYHQRDIRRESLREWSFTCQCPACSLTGAASCEDDTRRALVGESIQTLKEGLQAWLKDITQRLPDNDIIEKGKKVVQMMEETGALGGDWWSNAVSVVCMAYIALGDRENAKEWATRCAVASLVKEGNEGKWAEWSKNPEKSPIWRMRAKK</sequence>
<dbReference type="SMART" id="SM00317">
    <property type="entry name" value="SET"/>
    <property type="match status" value="1"/>
</dbReference>
<dbReference type="OrthoDB" id="5945798at2759"/>
<dbReference type="InParanoid" id="A0A067MI64"/>
<dbReference type="AlphaFoldDB" id="A0A067MI64"/>
<gene>
    <name evidence="2" type="ORF">BOTBODRAFT_57347</name>
</gene>
<reference evidence="3" key="1">
    <citation type="journal article" date="2014" name="Proc. Natl. Acad. Sci. U.S.A.">
        <title>Extensive sampling of basidiomycete genomes demonstrates inadequacy of the white-rot/brown-rot paradigm for wood decay fungi.</title>
        <authorList>
            <person name="Riley R."/>
            <person name="Salamov A.A."/>
            <person name="Brown D.W."/>
            <person name="Nagy L.G."/>
            <person name="Floudas D."/>
            <person name="Held B.W."/>
            <person name="Levasseur A."/>
            <person name="Lombard V."/>
            <person name="Morin E."/>
            <person name="Otillar R."/>
            <person name="Lindquist E.A."/>
            <person name="Sun H."/>
            <person name="LaButti K.M."/>
            <person name="Schmutz J."/>
            <person name="Jabbour D."/>
            <person name="Luo H."/>
            <person name="Baker S.E."/>
            <person name="Pisabarro A.G."/>
            <person name="Walton J.D."/>
            <person name="Blanchette R.A."/>
            <person name="Henrissat B."/>
            <person name="Martin F."/>
            <person name="Cullen D."/>
            <person name="Hibbett D.S."/>
            <person name="Grigoriev I.V."/>
        </authorList>
    </citation>
    <scope>NUCLEOTIDE SEQUENCE [LARGE SCALE GENOMIC DNA]</scope>
    <source>
        <strain evidence="3">FD-172 SS1</strain>
    </source>
</reference>
<dbReference type="Gene3D" id="2.170.270.10">
    <property type="entry name" value="SET domain"/>
    <property type="match status" value="1"/>
</dbReference>
<evidence type="ECO:0000259" key="1">
    <source>
        <dbReference type="PROSITE" id="PS50280"/>
    </source>
</evidence>
<dbReference type="Proteomes" id="UP000027195">
    <property type="component" value="Unassembled WGS sequence"/>
</dbReference>
<dbReference type="EMBL" id="KL198057">
    <property type="protein sequence ID" value="KDQ11587.1"/>
    <property type="molecule type" value="Genomic_DNA"/>
</dbReference>
<dbReference type="PANTHER" id="PTHR47332">
    <property type="entry name" value="SET DOMAIN-CONTAINING PROTEIN 5"/>
    <property type="match status" value="1"/>
</dbReference>
<dbReference type="Pfam" id="PF00856">
    <property type="entry name" value="SET"/>
    <property type="match status" value="1"/>
</dbReference>
<dbReference type="CDD" id="cd20071">
    <property type="entry name" value="SET_SMYD"/>
    <property type="match status" value="1"/>
</dbReference>
<evidence type="ECO:0000313" key="2">
    <source>
        <dbReference type="EMBL" id="KDQ11587.1"/>
    </source>
</evidence>
<dbReference type="HOGENOM" id="CLU_028281_2_1_1"/>
<evidence type="ECO:0000313" key="3">
    <source>
        <dbReference type="Proteomes" id="UP000027195"/>
    </source>
</evidence>
<organism evidence="2 3">
    <name type="scientific">Botryobasidium botryosum (strain FD-172 SS1)</name>
    <dbReference type="NCBI Taxonomy" id="930990"/>
    <lineage>
        <taxon>Eukaryota</taxon>
        <taxon>Fungi</taxon>
        <taxon>Dikarya</taxon>
        <taxon>Basidiomycota</taxon>
        <taxon>Agaricomycotina</taxon>
        <taxon>Agaricomycetes</taxon>
        <taxon>Cantharellales</taxon>
        <taxon>Botryobasidiaceae</taxon>
        <taxon>Botryobasidium</taxon>
    </lineage>
</organism>
<feature type="domain" description="SET" evidence="1">
    <location>
        <begin position="128"/>
        <end position="283"/>
    </location>
</feature>
<dbReference type="STRING" id="930990.A0A067MI64"/>
<accession>A0A067MI64</accession>
<dbReference type="InterPro" id="IPR001214">
    <property type="entry name" value="SET_dom"/>
</dbReference>
<dbReference type="SUPFAM" id="SSF82199">
    <property type="entry name" value="SET domain"/>
    <property type="match status" value="1"/>
</dbReference>